<dbReference type="PROSITE" id="PS51294">
    <property type="entry name" value="HTH_MYB"/>
    <property type="match status" value="1"/>
</dbReference>
<feature type="compositionally biased region" description="Polar residues" evidence="7">
    <location>
        <begin position="227"/>
        <end position="241"/>
    </location>
</feature>
<feature type="region of interest" description="Disordered" evidence="7">
    <location>
        <begin position="227"/>
        <end position="262"/>
    </location>
</feature>
<keyword evidence="5" id="KW-0804">Transcription</keyword>
<dbReference type="InterPro" id="IPR009057">
    <property type="entry name" value="Homeodomain-like_sf"/>
</dbReference>
<dbReference type="InterPro" id="IPR006447">
    <property type="entry name" value="Myb_dom_plants"/>
</dbReference>
<evidence type="ECO:0000256" key="3">
    <source>
        <dbReference type="ARBA" id="ARBA00023015"/>
    </source>
</evidence>
<protein>
    <recommendedName>
        <fullName evidence="8">HTH myb-type domain-containing protein</fullName>
    </recommendedName>
</protein>
<feature type="compositionally biased region" description="Low complexity" evidence="7">
    <location>
        <begin position="249"/>
        <end position="260"/>
    </location>
</feature>
<evidence type="ECO:0000256" key="5">
    <source>
        <dbReference type="ARBA" id="ARBA00023163"/>
    </source>
</evidence>
<dbReference type="InterPro" id="IPR001005">
    <property type="entry name" value="SANT/Myb"/>
</dbReference>
<dbReference type="InterPro" id="IPR046955">
    <property type="entry name" value="PHR1-like"/>
</dbReference>
<comment type="caution">
    <text evidence="9">The sequence shown here is derived from an EMBL/GenBank/DDBJ whole genome shotgun (WGS) entry which is preliminary data.</text>
</comment>
<organism evidence="9 10">
    <name type="scientific">Brassica cretica</name>
    <name type="common">Mustard</name>
    <dbReference type="NCBI Taxonomy" id="69181"/>
    <lineage>
        <taxon>Eukaryota</taxon>
        <taxon>Viridiplantae</taxon>
        <taxon>Streptophyta</taxon>
        <taxon>Embryophyta</taxon>
        <taxon>Tracheophyta</taxon>
        <taxon>Spermatophyta</taxon>
        <taxon>Magnoliopsida</taxon>
        <taxon>eudicotyledons</taxon>
        <taxon>Gunneridae</taxon>
        <taxon>Pentapetalae</taxon>
        <taxon>rosids</taxon>
        <taxon>malvids</taxon>
        <taxon>Brassicales</taxon>
        <taxon>Brassicaceae</taxon>
        <taxon>Brassiceae</taxon>
        <taxon>Brassica</taxon>
    </lineage>
</organism>
<gene>
    <name evidence="9" type="ORF">DY000_02027493</name>
</gene>
<comment type="subcellular location">
    <subcellularLocation>
        <location evidence="1">Nucleus</location>
    </subcellularLocation>
</comment>
<evidence type="ECO:0000256" key="7">
    <source>
        <dbReference type="SAM" id="MobiDB-lite"/>
    </source>
</evidence>
<evidence type="ECO:0000256" key="4">
    <source>
        <dbReference type="ARBA" id="ARBA00023054"/>
    </source>
</evidence>
<name>A0ABQ7EJV7_BRACR</name>
<feature type="domain" description="HTH myb-type" evidence="8">
    <location>
        <begin position="265"/>
        <end position="318"/>
    </location>
</feature>
<dbReference type="EMBL" id="QGKV02000299">
    <property type="protein sequence ID" value="KAF3597332.1"/>
    <property type="molecule type" value="Genomic_DNA"/>
</dbReference>
<evidence type="ECO:0000259" key="8">
    <source>
        <dbReference type="PROSITE" id="PS51294"/>
    </source>
</evidence>
<dbReference type="PANTHER" id="PTHR31499:SF80">
    <property type="entry name" value="HTH MYB-TYPE DOMAIN-CONTAINING PROTEIN"/>
    <property type="match status" value="1"/>
</dbReference>
<feature type="compositionally biased region" description="Polar residues" evidence="7">
    <location>
        <begin position="176"/>
        <end position="186"/>
    </location>
</feature>
<keyword evidence="4" id="KW-0175">Coiled coil</keyword>
<proteinExistence type="inferred from homology"/>
<evidence type="ECO:0000256" key="1">
    <source>
        <dbReference type="ARBA" id="ARBA00004123"/>
    </source>
</evidence>
<sequence>MEARPVQRSGSMVLSNLTRTTTSIPSNPSTGEESFMRSDNTQFISKPLGQQTYHLLSSSNNGAVGHICSSTSSGFSTNLHYSSMVSHEKHGSSSNDTSWCHDSLHGGRFLDLPEANHVDDGGIGSAFDDILKRNDWHEWADHLITDEDPLLSTSWNDLLLNTSSHSDSKVQIPPQAHQTVQQQPSPSVELRPVGTTSSSSNNGTGKARMRWTPELHEAFVEAVNSLGGSETHQTVQQQPSPSVELRPVGTTSSSSNNGTGKARMRWTPELHEAFVEAVNSLGGSERATPKGVLKIMKVEGLTIYHVKSHLQKYRTARYRPEPSENGSSEKKLTPLEQITSLDLKGGIGITEALRLQMEVQKQLHEQLEIQRNLQLRIEEQGKYLQMMFEKQNSGLEKGTASTSDTSAKSEQEDKKTDASKELASEETRNSQEPESSQAKRTKTR</sequence>
<dbReference type="Pfam" id="PF14379">
    <property type="entry name" value="Myb_CC_LHEQLE"/>
    <property type="match status" value="1"/>
</dbReference>
<keyword evidence="10" id="KW-1185">Reference proteome</keyword>
<evidence type="ECO:0000313" key="9">
    <source>
        <dbReference type="EMBL" id="KAF3597332.1"/>
    </source>
</evidence>
<dbReference type="Gene3D" id="1.10.10.60">
    <property type="entry name" value="Homeodomain-like"/>
    <property type="match status" value="2"/>
</dbReference>
<accession>A0ABQ7EJV7</accession>
<feature type="compositionally biased region" description="Basic and acidic residues" evidence="7">
    <location>
        <begin position="407"/>
        <end position="431"/>
    </location>
</feature>
<dbReference type="SUPFAM" id="SSF46689">
    <property type="entry name" value="Homeodomain-like"/>
    <property type="match status" value="1"/>
</dbReference>
<keyword evidence="6" id="KW-0539">Nucleus</keyword>
<feature type="compositionally biased region" description="Low complexity" evidence="7">
    <location>
        <begin position="194"/>
        <end position="205"/>
    </location>
</feature>
<dbReference type="Pfam" id="PF00249">
    <property type="entry name" value="Myb_DNA-binding"/>
    <property type="match status" value="1"/>
</dbReference>
<dbReference type="InterPro" id="IPR025756">
    <property type="entry name" value="Myb_CC_LHEQLE"/>
</dbReference>
<feature type="region of interest" description="Disordered" evidence="7">
    <location>
        <begin position="165"/>
        <end position="207"/>
    </location>
</feature>
<evidence type="ECO:0000313" key="10">
    <source>
        <dbReference type="Proteomes" id="UP000266723"/>
    </source>
</evidence>
<feature type="compositionally biased region" description="Polar residues" evidence="7">
    <location>
        <begin position="8"/>
        <end position="35"/>
    </location>
</feature>
<reference evidence="9 10" key="1">
    <citation type="journal article" date="2020" name="BMC Genomics">
        <title>Intraspecific diversification of the crop wild relative Brassica cretica Lam. using demographic model selection.</title>
        <authorList>
            <person name="Kioukis A."/>
            <person name="Michalopoulou V.A."/>
            <person name="Briers L."/>
            <person name="Pirintsos S."/>
            <person name="Studholme D.J."/>
            <person name="Pavlidis P."/>
            <person name="Sarris P.F."/>
        </authorList>
    </citation>
    <scope>NUCLEOTIDE SEQUENCE [LARGE SCALE GENOMIC DNA]</scope>
    <source>
        <strain evidence="10">cv. PFS-1207/04</strain>
    </source>
</reference>
<comment type="similarity">
    <text evidence="2">Belongs to the MYB-CC family.</text>
</comment>
<dbReference type="PANTHER" id="PTHR31499">
    <property type="entry name" value="MYB FAMILY TRANSCRIPTION FACTOR PHL11"/>
    <property type="match status" value="1"/>
</dbReference>
<evidence type="ECO:0000256" key="6">
    <source>
        <dbReference type="ARBA" id="ARBA00023242"/>
    </source>
</evidence>
<feature type="compositionally biased region" description="Polar residues" evidence="7">
    <location>
        <begin position="392"/>
        <end position="406"/>
    </location>
</feature>
<dbReference type="Proteomes" id="UP000266723">
    <property type="component" value="Unassembled WGS sequence"/>
</dbReference>
<keyword evidence="3" id="KW-0805">Transcription regulation</keyword>
<dbReference type="NCBIfam" id="TIGR01557">
    <property type="entry name" value="myb_SHAQKYF"/>
    <property type="match status" value="1"/>
</dbReference>
<feature type="region of interest" description="Disordered" evidence="7">
    <location>
        <begin position="1"/>
        <end position="35"/>
    </location>
</feature>
<dbReference type="InterPro" id="IPR017930">
    <property type="entry name" value="Myb_dom"/>
</dbReference>
<evidence type="ECO:0000256" key="2">
    <source>
        <dbReference type="ARBA" id="ARBA00006783"/>
    </source>
</evidence>
<feature type="region of interest" description="Disordered" evidence="7">
    <location>
        <begin position="392"/>
        <end position="444"/>
    </location>
</feature>